<evidence type="ECO:0000259" key="12">
    <source>
        <dbReference type="SMART" id="SM00986"/>
    </source>
</evidence>
<evidence type="ECO:0000256" key="1">
    <source>
        <dbReference type="ARBA" id="ARBA00001400"/>
    </source>
</evidence>
<dbReference type="AlphaFoldDB" id="A0AAX1KGK4"/>
<dbReference type="GO" id="GO:0051539">
    <property type="term" value="F:4 iron, 4 sulfur cluster binding"/>
    <property type="evidence" value="ECO:0007669"/>
    <property type="project" value="UniProtKB-KW"/>
</dbReference>
<evidence type="ECO:0000256" key="3">
    <source>
        <dbReference type="ARBA" id="ARBA00012030"/>
    </source>
</evidence>
<accession>A0AAX1KGK4</accession>
<sequence length="188" mass="21568">MKDWDALYEECIHCQKCGLAETRTNVVFGEGARDAEVMFIGEGPGEQEDRTGRPFVGRAGQLLDDMLAMIDLKREKVFIGNMVKCRPPQNRDPLNIEQEACIGYLRNQVALLKPKIIVCLGRIAAMKLIKEDFKITREHGQWLEKAGVWMMAMYHPSALLRDPRKRPESFEDLKSLQAKIRETCTHTY</sequence>
<evidence type="ECO:0000256" key="11">
    <source>
        <dbReference type="ARBA" id="ARBA00023204"/>
    </source>
</evidence>
<dbReference type="GO" id="GO:0004844">
    <property type="term" value="F:uracil DNA N-glycosylase activity"/>
    <property type="evidence" value="ECO:0007669"/>
    <property type="project" value="UniProtKB-EC"/>
</dbReference>
<evidence type="ECO:0000256" key="4">
    <source>
        <dbReference type="ARBA" id="ARBA00019403"/>
    </source>
</evidence>
<evidence type="ECO:0000256" key="5">
    <source>
        <dbReference type="ARBA" id="ARBA00022485"/>
    </source>
</evidence>
<dbReference type="SMART" id="SM00987">
    <property type="entry name" value="UreE_C"/>
    <property type="match status" value="1"/>
</dbReference>
<dbReference type="KEGG" id="fpla:A4U99_13895"/>
<dbReference type="InterPro" id="IPR005122">
    <property type="entry name" value="Uracil-DNA_glycosylase-like"/>
</dbReference>
<comment type="catalytic activity">
    <reaction evidence="1">
        <text>Hydrolyzes single-stranded DNA or mismatched double-stranded DNA and polynucleotides, releasing free uracil.</text>
        <dbReference type="EC" id="3.2.2.27"/>
    </reaction>
</comment>
<evidence type="ECO:0000313" key="13">
    <source>
        <dbReference type="EMBL" id="QQR05034.1"/>
    </source>
</evidence>
<dbReference type="InterPro" id="IPR036895">
    <property type="entry name" value="Uracil-DNA_glycosylase-like_sf"/>
</dbReference>
<proteinExistence type="inferred from homology"/>
<dbReference type="EC" id="3.2.2.27" evidence="3"/>
<evidence type="ECO:0000256" key="10">
    <source>
        <dbReference type="ARBA" id="ARBA00023014"/>
    </source>
</evidence>
<keyword evidence="10" id="KW-0411">Iron-sulfur</keyword>
<keyword evidence="11" id="KW-0234">DNA repair</keyword>
<evidence type="ECO:0000313" key="14">
    <source>
        <dbReference type="Proteomes" id="UP000595792"/>
    </source>
</evidence>
<gene>
    <name evidence="13" type="ORF">I5Q84_13750</name>
</gene>
<keyword evidence="8" id="KW-0378">Hydrolase</keyword>
<protein>
    <recommendedName>
        <fullName evidence="4">Type-4 uracil-DNA glycosylase</fullName>
        <ecNumber evidence="3">3.2.2.27</ecNumber>
    </recommendedName>
</protein>
<dbReference type="PANTHER" id="PTHR33693">
    <property type="entry name" value="TYPE-5 URACIL-DNA GLYCOSYLASE"/>
    <property type="match status" value="1"/>
</dbReference>
<name>A0AAX1KGK4_FLAPL</name>
<evidence type="ECO:0000256" key="7">
    <source>
        <dbReference type="ARBA" id="ARBA00022763"/>
    </source>
</evidence>
<keyword evidence="7" id="KW-0227">DNA damage</keyword>
<dbReference type="GO" id="GO:0046872">
    <property type="term" value="F:metal ion binding"/>
    <property type="evidence" value="ECO:0007669"/>
    <property type="project" value="UniProtKB-KW"/>
</dbReference>
<feature type="domain" description="Uracil-DNA glycosylase-like" evidence="12">
    <location>
        <begin position="28"/>
        <end position="174"/>
    </location>
</feature>
<evidence type="ECO:0000256" key="9">
    <source>
        <dbReference type="ARBA" id="ARBA00023004"/>
    </source>
</evidence>
<keyword evidence="6" id="KW-0479">Metal-binding</keyword>
<dbReference type="InterPro" id="IPR005273">
    <property type="entry name" value="Ura-DNA_glyco_family4"/>
</dbReference>
<dbReference type="GO" id="GO:0006281">
    <property type="term" value="P:DNA repair"/>
    <property type="evidence" value="ECO:0007669"/>
    <property type="project" value="UniProtKB-KW"/>
</dbReference>
<dbReference type="EMBL" id="CP065315">
    <property type="protein sequence ID" value="QQR05034.1"/>
    <property type="molecule type" value="Genomic_DNA"/>
</dbReference>
<keyword evidence="5" id="KW-0004">4Fe-4S</keyword>
<dbReference type="InterPro" id="IPR051536">
    <property type="entry name" value="UDG_Type-4/5"/>
</dbReference>
<dbReference type="Pfam" id="PF03167">
    <property type="entry name" value="UDG"/>
    <property type="match status" value="1"/>
</dbReference>
<organism evidence="13 14">
    <name type="scientific">Flavonifractor plautii</name>
    <name type="common">Fusobacterium plautii</name>
    <dbReference type="NCBI Taxonomy" id="292800"/>
    <lineage>
        <taxon>Bacteria</taxon>
        <taxon>Bacillati</taxon>
        <taxon>Bacillota</taxon>
        <taxon>Clostridia</taxon>
        <taxon>Eubacteriales</taxon>
        <taxon>Oscillospiraceae</taxon>
        <taxon>Flavonifractor</taxon>
    </lineage>
</organism>
<dbReference type="SUPFAM" id="SSF52141">
    <property type="entry name" value="Uracil-DNA glycosylase-like"/>
    <property type="match status" value="1"/>
</dbReference>
<evidence type="ECO:0000256" key="2">
    <source>
        <dbReference type="ARBA" id="ARBA00006521"/>
    </source>
</evidence>
<dbReference type="Proteomes" id="UP000595792">
    <property type="component" value="Chromosome"/>
</dbReference>
<evidence type="ECO:0000256" key="8">
    <source>
        <dbReference type="ARBA" id="ARBA00022801"/>
    </source>
</evidence>
<dbReference type="Gene3D" id="3.40.470.10">
    <property type="entry name" value="Uracil-DNA glycosylase-like domain"/>
    <property type="match status" value="1"/>
</dbReference>
<dbReference type="PANTHER" id="PTHR33693:SF1">
    <property type="entry name" value="TYPE-4 URACIL-DNA GLYCOSYLASE"/>
    <property type="match status" value="1"/>
</dbReference>
<keyword evidence="9" id="KW-0408">Iron</keyword>
<comment type="similarity">
    <text evidence="2">Belongs to the uracil-DNA glycosylase (UDG) superfamily. Type 4 (UDGa) family.</text>
</comment>
<dbReference type="CDD" id="cd10030">
    <property type="entry name" value="UDG-F4_TTUDGA_SPO1dp_like"/>
    <property type="match status" value="1"/>
</dbReference>
<dbReference type="RefSeq" id="WP_065535212.1">
    <property type="nucleotide sequence ID" value="NZ_CP015406.2"/>
</dbReference>
<reference evidence="13 14" key="1">
    <citation type="submission" date="2020-11" db="EMBL/GenBank/DDBJ databases">
        <title>Closed and high quality bacterial genomes of the OMM12 community.</title>
        <authorList>
            <person name="Marbouty M."/>
            <person name="Lamy-Besnier Q."/>
            <person name="Debarbieux L."/>
            <person name="Koszul R."/>
        </authorList>
    </citation>
    <scope>NUCLEOTIDE SEQUENCE [LARGE SCALE GENOMIC DNA]</scope>
    <source>
        <strain evidence="13 14">YL31</strain>
    </source>
</reference>
<dbReference type="SMART" id="SM00986">
    <property type="entry name" value="UDG"/>
    <property type="match status" value="1"/>
</dbReference>
<dbReference type="NCBIfam" id="TIGR00758">
    <property type="entry name" value="UDG_fam4"/>
    <property type="match status" value="1"/>
</dbReference>
<evidence type="ECO:0000256" key="6">
    <source>
        <dbReference type="ARBA" id="ARBA00022723"/>
    </source>
</evidence>